<evidence type="ECO:0000313" key="1">
    <source>
        <dbReference type="EMBL" id="RKO90214.1"/>
    </source>
</evidence>
<keyword evidence="2" id="KW-1185">Reference proteome</keyword>
<evidence type="ECO:0000313" key="2">
    <source>
        <dbReference type="Proteomes" id="UP000269721"/>
    </source>
</evidence>
<dbReference type="AlphaFoldDB" id="A0A4P9WCH9"/>
<protein>
    <submittedName>
        <fullName evidence="1">Uncharacterized protein</fullName>
    </submittedName>
</protein>
<accession>A0A4P9WCH9</accession>
<proteinExistence type="predicted"/>
<name>A0A4P9WCH9_9FUNG</name>
<dbReference type="EMBL" id="KZ995671">
    <property type="protein sequence ID" value="RKO90214.1"/>
    <property type="molecule type" value="Genomic_DNA"/>
</dbReference>
<reference evidence="2" key="1">
    <citation type="journal article" date="2018" name="Nat. Microbiol.">
        <title>Leveraging single-cell genomics to expand the fungal tree of life.</title>
        <authorList>
            <person name="Ahrendt S.R."/>
            <person name="Quandt C.A."/>
            <person name="Ciobanu D."/>
            <person name="Clum A."/>
            <person name="Salamov A."/>
            <person name="Andreopoulos B."/>
            <person name="Cheng J.F."/>
            <person name="Woyke T."/>
            <person name="Pelin A."/>
            <person name="Henrissat B."/>
            <person name="Reynolds N.K."/>
            <person name="Benny G.L."/>
            <person name="Smith M.E."/>
            <person name="James T.Y."/>
            <person name="Grigoriev I.V."/>
        </authorList>
    </citation>
    <scope>NUCLEOTIDE SEQUENCE [LARGE SCALE GENOMIC DNA]</scope>
</reference>
<dbReference type="OrthoDB" id="60283at2759"/>
<dbReference type="Proteomes" id="UP000269721">
    <property type="component" value="Unassembled WGS sequence"/>
</dbReference>
<sequence length="163" mass="18837">MDQAIRFRQIEIIRFLHENRREGCSSMPVLDTCLHWAESAKPGREKKKGDKHEQAIKQDKELLSFLHRHYPKGFVPFVMYVACLYRCIQLVRFLVALRPESYSHPALMHITASEVTDAETLSSLYEGGIRFTDDEAQLMLDPTRSPGLQVGVQAVLREMHRLL</sequence>
<gene>
    <name evidence="1" type="ORF">BDK51DRAFT_50639</name>
</gene>
<organism evidence="1 2">
    <name type="scientific">Blyttiomyces helicus</name>
    <dbReference type="NCBI Taxonomy" id="388810"/>
    <lineage>
        <taxon>Eukaryota</taxon>
        <taxon>Fungi</taxon>
        <taxon>Fungi incertae sedis</taxon>
        <taxon>Chytridiomycota</taxon>
        <taxon>Chytridiomycota incertae sedis</taxon>
        <taxon>Chytridiomycetes</taxon>
        <taxon>Chytridiomycetes incertae sedis</taxon>
        <taxon>Blyttiomyces</taxon>
    </lineage>
</organism>